<dbReference type="RefSeq" id="XP_037224913.1">
    <property type="nucleotide sequence ID" value="XM_037357003.1"/>
</dbReference>
<protein>
    <submittedName>
        <fullName evidence="2">Uncharacterized protein</fullName>
    </submittedName>
</protein>
<accession>A0A8H6TFP0</accession>
<comment type="caution">
    <text evidence="2">The sequence shown here is derived from an EMBL/GenBank/DDBJ whole genome shotgun (WGS) entry which is preliminary data.</text>
</comment>
<name>A0A8H6TFP0_9AGAR</name>
<evidence type="ECO:0000256" key="1">
    <source>
        <dbReference type="SAM" id="MobiDB-lite"/>
    </source>
</evidence>
<dbReference type="Proteomes" id="UP000636479">
    <property type="component" value="Unassembled WGS sequence"/>
</dbReference>
<evidence type="ECO:0000313" key="2">
    <source>
        <dbReference type="EMBL" id="KAF7314890.1"/>
    </source>
</evidence>
<gene>
    <name evidence="2" type="ORF">MIND_00002800</name>
</gene>
<reference evidence="2" key="1">
    <citation type="submission" date="2020-05" db="EMBL/GenBank/DDBJ databases">
        <title>Mycena genomes resolve the evolution of fungal bioluminescence.</title>
        <authorList>
            <person name="Tsai I.J."/>
        </authorList>
    </citation>
    <scope>NUCLEOTIDE SEQUENCE</scope>
    <source>
        <strain evidence="2">171206Taipei</strain>
    </source>
</reference>
<dbReference type="EMBL" id="JACAZF010000001">
    <property type="protein sequence ID" value="KAF7314890.1"/>
    <property type="molecule type" value="Genomic_DNA"/>
</dbReference>
<organism evidence="2 3">
    <name type="scientific">Mycena indigotica</name>
    <dbReference type="NCBI Taxonomy" id="2126181"/>
    <lineage>
        <taxon>Eukaryota</taxon>
        <taxon>Fungi</taxon>
        <taxon>Dikarya</taxon>
        <taxon>Basidiomycota</taxon>
        <taxon>Agaricomycotina</taxon>
        <taxon>Agaricomycetes</taxon>
        <taxon>Agaricomycetidae</taxon>
        <taxon>Agaricales</taxon>
        <taxon>Marasmiineae</taxon>
        <taxon>Mycenaceae</taxon>
        <taxon>Mycena</taxon>
    </lineage>
</organism>
<dbReference type="AlphaFoldDB" id="A0A8H6TFP0"/>
<keyword evidence="3" id="KW-1185">Reference proteome</keyword>
<dbReference type="GeneID" id="59339519"/>
<feature type="region of interest" description="Disordered" evidence="1">
    <location>
        <begin position="112"/>
        <end position="132"/>
    </location>
</feature>
<sequence>MPSHWTIIIYDDDSPLDREELWHRWQGRLRKFYRRVPLDDPRYTEAKQTGLLTSLDTVIELGTAFCRTHDMHSTEEGIFQALEHMLTDIEGNGVAGPHAIDLQLRIAIDTGNKGQHAEGSQGEAKAEGEQES</sequence>
<proteinExistence type="predicted"/>
<evidence type="ECO:0000313" key="3">
    <source>
        <dbReference type="Proteomes" id="UP000636479"/>
    </source>
</evidence>